<feature type="non-terminal residue" evidence="2">
    <location>
        <position position="1"/>
    </location>
</feature>
<reference evidence="2" key="1">
    <citation type="submission" date="2020-01" db="EMBL/GenBank/DDBJ databases">
        <title>Insect and environment-associated Actinomycetes.</title>
        <authorList>
            <person name="Currrie C."/>
            <person name="Chevrette M."/>
            <person name="Carlson C."/>
            <person name="Stubbendieck R."/>
            <person name="Wendt-Pienkowski E."/>
        </authorList>
    </citation>
    <scope>NUCLEOTIDE SEQUENCE</scope>
    <source>
        <strain evidence="2">SID7499</strain>
    </source>
</reference>
<accession>A0A6G3XGK3</accession>
<dbReference type="AlphaFoldDB" id="A0A6G3XGK3"/>
<comment type="caution">
    <text evidence="2">The sequence shown here is derived from an EMBL/GenBank/DDBJ whole genome shotgun (WGS) entry which is preliminary data.</text>
</comment>
<dbReference type="InterPro" id="IPR051338">
    <property type="entry name" value="NodU/CmcH_Carbamoyltrnsfr"/>
</dbReference>
<dbReference type="EMBL" id="JAAGMN010006451">
    <property type="protein sequence ID" value="NEE16945.1"/>
    <property type="molecule type" value="Genomic_DNA"/>
</dbReference>
<dbReference type="Gene3D" id="3.90.870.20">
    <property type="entry name" value="Carbamoyltransferase, C-terminal domain"/>
    <property type="match status" value="1"/>
</dbReference>
<gene>
    <name evidence="2" type="ORF">G3M58_62080</name>
</gene>
<organism evidence="2">
    <name type="scientific">Streptomyces sp. SID7499</name>
    <dbReference type="NCBI Taxonomy" id="2706086"/>
    <lineage>
        <taxon>Bacteria</taxon>
        <taxon>Bacillati</taxon>
        <taxon>Actinomycetota</taxon>
        <taxon>Actinomycetes</taxon>
        <taxon>Kitasatosporales</taxon>
        <taxon>Streptomycetaceae</taxon>
        <taxon>Streptomyces</taxon>
    </lineage>
</organism>
<evidence type="ECO:0000259" key="1">
    <source>
        <dbReference type="Pfam" id="PF16861"/>
    </source>
</evidence>
<keyword evidence="2" id="KW-0808">Transferase</keyword>
<evidence type="ECO:0000313" key="2">
    <source>
        <dbReference type="EMBL" id="NEE16945.1"/>
    </source>
</evidence>
<dbReference type="PANTHER" id="PTHR34847:SF1">
    <property type="entry name" value="NODULATION PROTEIN U"/>
    <property type="match status" value="1"/>
</dbReference>
<protein>
    <submittedName>
        <fullName evidence="2">Carbamoyltransferase</fullName>
    </submittedName>
</protein>
<dbReference type="Pfam" id="PF16861">
    <property type="entry name" value="Carbam_trans_C"/>
    <property type="match status" value="1"/>
</dbReference>
<proteinExistence type="predicted"/>
<dbReference type="InterPro" id="IPR038152">
    <property type="entry name" value="Carbam_trans_C_sf"/>
</dbReference>
<dbReference type="PANTHER" id="PTHR34847">
    <property type="entry name" value="NODULATION PROTEIN U"/>
    <property type="match status" value="1"/>
</dbReference>
<dbReference type="InterPro" id="IPR031730">
    <property type="entry name" value="Carbam_trans_C"/>
</dbReference>
<dbReference type="GO" id="GO:0016740">
    <property type="term" value="F:transferase activity"/>
    <property type="evidence" value="ECO:0007669"/>
    <property type="project" value="UniProtKB-KW"/>
</dbReference>
<sequence length="200" mass="22295">EIRKVLRRHEPALVWEEIPTAEVARRTTDLLSAKKVVGWFQGRTEFGPRALGNRSILADPSHADMKDVINNRVKHREPFRPFAPIVLERDAAKVFELGKKDRSPYMTFVFPVRPEYTEKIAAATHVDATSRIQTVTEEGNPLLAELLTEFTARTGVPCLVNTSFNVAGEPIVCSPEDAVACFLGTDIDHLVIGDFVVSKN</sequence>
<feature type="domain" description="Carbamoyltransferase C-terminal" evidence="1">
    <location>
        <begin position="29"/>
        <end position="199"/>
    </location>
</feature>
<name>A0A6G3XGK3_9ACTN</name>